<dbReference type="AlphaFoldDB" id="A0A380P1H5"/>
<organism evidence="2 3">
    <name type="scientific">Weissella viridescens</name>
    <name type="common">Lactobacillus viridescens</name>
    <dbReference type="NCBI Taxonomy" id="1629"/>
    <lineage>
        <taxon>Bacteria</taxon>
        <taxon>Bacillati</taxon>
        <taxon>Bacillota</taxon>
        <taxon>Bacilli</taxon>
        <taxon>Lactobacillales</taxon>
        <taxon>Lactobacillaceae</taxon>
        <taxon>Weissella</taxon>
    </lineage>
</organism>
<accession>A0A380P1H5</accession>
<keyword evidence="1" id="KW-0812">Transmembrane</keyword>
<name>A0A380P1H5_WEIVI</name>
<dbReference type="STRING" id="1629.IV50_GL000209"/>
<protein>
    <submittedName>
        <fullName evidence="2">EIICB-Lac</fullName>
    </submittedName>
</protein>
<proteinExistence type="predicted"/>
<gene>
    <name evidence="2" type="primary">lacE</name>
    <name evidence="2" type="ORF">NCTC13645_01332</name>
</gene>
<dbReference type="Proteomes" id="UP000254621">
    <property type="component" value="Unassembled WGS sequence"/>
</dbReference>
<evidence type="ECO:0000313" key="3">
    <source>
        <dbReference type="Proteomes" id="UP000254621"/>
    </source>
</evidence>
<keyword evidence="1" id="KW-1133">Transmembrane helix</keyword>
<evidence type="ECO:0000256" key="1">
    <source>
        <dbReference type="SAM" id="Phobius"/>
    </source>
</evidence>
<sequence length="96" mass="10470">MIGLPVLFSPIYLIPFIFVPTINVCLGAILIGLKAMPPSIYPVPIGTPGPLIAFMGSGGNCVALFAGIVMFIIDVMIYIPFVKLDERIQIRLNERH</sequence>
<dbReference type="InterPro" id="IPR051088">
    <property type="entry name" value="PTS_Sugar-EIIC/EIIB"/>
</dbReference>
<dbReference type="PANTHER" id="PTHR33989:SF4">
    <property type="entry name" value="PTS SYSTEM N,N'-DIACETYLCHITOBIOSE-SPECIFIC EIIC COMPONENT"/>
    <property type="match status" value="1"/>
</dbReference>
<dbReference type="PANTHER" id="PTHR33989">
    <property type="match status" value="1"/>
</dbReference>
<dbReference type="EMBL" id="UHIV01000004">
    <property type="protein sequence ID" value="SUP59080.1"/>
    <property type="molecule type" value="Genomic_DNA"/>
</dbReference>
<reference evidence="2 3" key="1">
    <citation type="submission" date="2018-06" db="EMBL/GenBank/DDBJ databases">
        <authorList>
            <consortium name="Pathogen Informatics"/>
            <person name="Doyle S."/>
        </authorList>
    </citation>
    <scope>NUCLEOTIDE SEQUENCE [LARGE SCALE GENOMIC DNA]</scope>
    <source>
        <strain evidence="2 3">NCTC13645</strain>
    </source>
</reference>
<feature type="transmembrane region" description="Helical" evidence="1">
    <location>
        <begin position="12"/>
        <end position="31"/>
    </location>
</feature>
<dbReference type="GO" id="GO:1902815">
    <property type="term" value="P:N,N'-diacetylchitobiose import"/>
    <property type="evidence" value="ECO:0007669"/>
    <property type="project" value="TreeGrafter"/>
</dbReference>
<evidence type="ECO:0000313" key="2">
    <source>
        <dbReference type="EMBL" id="SUP59080.1"/>
    </source>
</evidence>
<keyword evidence="1" id="KW-0472">Membrane</keyword>
<feature type="transmembrane region" description="Helical" evidence="1">
    <location>
        <begin position="51"/>
        <end position="81"/>
    </location>
</feature>
<dbReference type="GO" id="GO:0005886">
    <property type="term" value="C:plasma membrane"/>
    <property type="evidence" value="ECO:0007669"/>
    <property type="project" value="TreeGrafter"/>
</dbReference>